<dbReference type="PRINTS" id="PR00081">
    <property type="entry name" value="GDHRDH"/>
</dbReference>
<dbReference type="Pfam" id="PF13561">
    <property type="entry name" value="adh_short_C2"/>
    <property type="match status" value="1"/>
</dbReference>
<sequence>MTQGQRALVTGGGTGIGRAIARRLALDGFDVTVVGRRRDRLEEAREAIDAETGRDAVSVETADLREPADVRALAERWTGPLDALVLNAGGTREQPEDTLEQVAERWLEQFRLNVLTTVLTADAFLPHLSRPGGRVVAMSSVAALRGAGSYGAAKAAINSWATWLAREVAAEGITVNAVAPGFVPGTEFWAEQGLTDDDRRARLARIPAGRGGTPEEVAAAVAYLVGPDAGWTTGQVLGIHGGAVLARL</sequence>
<organism evidence="3 4">
    <name type="scientific">Cellulomonas alba</name>
    <dbReference type="NCBI Taxonomy" id="3053467"/>
    <lineage>
        <taxon>Bacteria</taxon>
        <taxon>Bacillati</taxon>
        <taxon>Actinomycetota</taxon>
        <taxon>Actinomycetes</taxon>
        <taxon>Micrococcales</taxon>
        <taxon>Cellulomonadaceae</taxon>
        <taxon>Cellulomonas</taxon>
    </lineage>
</organism>
<feature type="domain" description="Ketoreductase" evidence="2">
    <location>
        <begin position="5"/>
        <end position="192"/>
    </location>
</feature>
<reference evidence="3 4" key="1">
    <citation type="submission" date="2023-06" db="EMBL/GenBank/DDBJ databases">
        <title>Cellulomonas sp. MW4 Whole genome sequence.</title>
        <authorList>
            <person name="Park S."/>
        </authorList>
    </citation>
    <scope>NUCLEOTIDE SEQUENCE [LARGE SCALE GENOMIC DNA]</scope>
    <source>
        <strain evidence="3 4">MW4</strain>
    </source>
</reference>
<comment type="caution">
    <text evidence="3">The sequence shown here is derived from an EMBL/GenBank/DDBJ whole genome shotgun (WGS) entry which is preliminary data.</text>
</comment>
<dbReference type="SMART" id="SM00822">
    <property type="entry name" value="PKS_KR"/>
    <property type="match status" value="1"/>
</dbReference>
<name>A0ABT7SF74_9CELL</name>
<dbReference type="Proteomes" id="UP001529338">
    <property type="component" value="Unassembled WGS sequence"/>
</dbReference>
<dbReference type="PANTHER" id="PTHR42760:SF40">
    <property type="entry name" value="3-OXOACYL-[ACYL-CARRIER-PROTEIN] REDUCTASE, CHLOROPLASTIC"/>
    <property type="match status" value="1"/>
</dbReference>
<comment type="similarity">
    <text evidence="1">Belongs to the short-chain dehydrogenases/reductases (SDR) family.</text>
</comment>
<evidence type="ECO:0000259" key="2">
    <source>
        <dbReference type="SMART" id="SM00822"/>
    </source>
</evidence>
<protein>
    <submittedName>
        <fullName evidence="3">SDR family NAD(P)-dependent oxidoreductase</fullName>
    </submittedName>
</protein>
<gene>
    <name evidence="3" type="ORF">QRT04_07845</name>
</gene>
<evidence type="ECO:0000313" key="4">
    <source>
        <dbReference type="Proteomes" id="UP001529338"/>
    </source>
</evidence>
<accession>A0ABT7SF74</accession>
<evidence type="ECO:0000256" key="1">
    <source>
        <dbReference type="ARBA" id="ARBA00006484"/>
    </source>
</evidence>
<dbReference type="Gene3D" id="3.40.50.720">
    <property type="entry name" value="NAD(P)-binding Rossmann-like Domain"/>
    <property type="match status" value="1"/>
</dbReference>
<dbReference type="PANTHER" id="PTHR42760">
    <property type="entry name" value="SHORT-CHAIN DEHYDROGENASES/REDUCTASES FAMILY MEMBER"/>
    <property type="match status" value="1"/>
</dbReference>
<dbReference type="InterPro" id="IPR036291">
    <property type="entry name" value="NAD(P)-bd_dom_sf"/>
</dbReference>
<dbReference type="EMBL" id="JAUCGQ010000001">
    <property type="protein sequence ID" value="MDM7854840.1"/>
    <property type="molecule type" value="Genomic_DNA"/>
</dbReference>
<dbReference type="InterPro" id="IPR057326">
    <property type="entry name" value="KR_dom"/>
</dbReference>
<proteinExistence type="inferred from homology"/>
<dbReference type="RefSeq" id="WP_289454662.1">
    <property type="nucleotide sequence ID" value="NZ_JAUCGQ010000001.1"/>
</dbReference>
<keyword evidence="4" id="KW-1185">Reference proteome</keyword>
<dbReference type="InterPro" id="IPR002347">
    <property type="entry name" value="SDR_fam"/>
</dbReference>
<evidence type="ECO:0000313" key="3">
    <source>
        <dbReference type="EMBL" id="MDM7854840.1"/>
    </source>
</evidence>
<dbReference type="CDD" id="cd05233">
    <property type="entry name" value="SDR_c"/>
    <property type="match status" value="1"/>
</dbReference>
<dbReference type="PRINTS" id="PR00080">
    <property type="entry name" value="SDRFAMILY"/>
</dbReference>
<dbReference type="PROSITE" id="PS00061">
    <property type="entry name" value="ADH_SHORT"/>
    <property type="match status" value="1"/>
</dbReference>
<dbReference type="SUPFAM" id="SSF51735">
    <property type="entry name" value="NAD(P)-binding Rossmann-fold domains"/>
    <property type="match status" value="1"/>
</dbReference>
<dbReference type="InterPro" id="IPR020904">
    <property type="entry name" value="Sc_DH/Rdtase_CS"/>
</dbReference>